<dbReference type="SUPFAM" id="SSF51445">
    <property type="entry name" value="(Trans)glycosidases"/>
    <property type="match status" value="1"/>
</dbReference>
<keyword evidence="3 4" id="KW-0378">Hydrolase</keyword>
<name>A0AAW5DV76_9BACI</name>
<reference evidence="7" key="1">
    <citation type="submission" date="2022-02" db="EMBL/GenBank/DDBJ databases">
        <title>Fredinandcohnia quinoae sp. nov. isolated from Chenopodium quinoa seeds.</title>
        <authorList>
            <person name="Saati-Santamaria Z."/>
            <person name="Flores-Felix J.D."/>
            <person name="Igual J.M."/>
            <person name="Velazquez E."/>
            <person name="Garcia-Fraile P."/>
            <person name="Martinez-Molina E."/>
        </authorList>
    </citation>
    <scope>NUCLEOTIDE SEQUENCE</scope>
    <source>
        <strain evidence="7">SECRCQ15</strain>
    </source>
</reference>
<dbReference type="Pfam" id="PF02055">
    <property type="entry name" value="Glyco_hydro_30"/>
    <property type="match status" value="1"/>
</dbReference>
<dbReference type="PANTHER" id="PTHR11069">
    <property type="entry name" value="GLUCOSYLCERAMIDASE"/>
    <property type="match status" value="1"/>
</dbReference>
<dbReference type="PANTHER" id="PTHR11069:SF23">
    <property type="entry name" value="LYSOSOMAL ACID GLUCOSYLCERAMIDASE"/>
    <property type="match status" value="1"/>
</dbReference>
<dbReference type="InterPro" id="IPR001139">
    <property type="entry name" value="Glyco_hydro_30"/>
</dbReference>
<dbReference type="Gene3D" id="2.60.40.1180">
    <property type="entry name" value="Golgi alpha-mannosidase II"/>
    <property type="match status" value="1"/>
</dbReference>
<dbReference type="InterPro" id="IPR033452">
    <property type="entry name" value="GH30_C"/>
</dbReference>
<accession>A0AAW5DV76</accession>
<dbReference type="InterPro" id="IPR013780">
    <property type="entry name" value="Glyco_hydro_b"/>
</dbReference>
<evidence type="ECO:0000256" key="2">
    <source>
        <dbReference type="ARBA" id="ARBA00022729"/>
    </source>
</evidence>
<protein>
    <submittedName>
        <fullName evidence="7">Glucosylceramidase</fullName>
    </submittedName>
</protein>
<dbReference type="GO" id="GO:0016020">
    <property type="term" value="C:membrane"/>
    <property type="evidence" value="ECO:0007669"/>
    <property type="project" value="GOC"/>
</dbReference>
<sequence length="444" mass="50651">MTKEVKVIQSVKETNVFWQESSLTFDKKQANNADVMVNPSETFQTWLGFGGAITESSAYNLNLVSQKHREEIITAYYDPDNGLGYNLGRVHINSSDFSLGNYDYVDYMDETLASFSIEHEEKYVLPLLHDIEKVAGKPLKLMASPWSPPSWMKTNNEMNHGGKLKREYDSLWSKYFVKYIEAMNEKGISIWAVSIQNEPEAKQVWDSCLYSAEEERDFVRDHLGPTLAEANLDQVKIIIWDHNRDIIVERASVVLNDPEASKYVWGIGNHWYISEEFENLTKVHELFPDKHLLFTEGCIEGGVKLGEWHTGERYARNIIGDINNWLEGFIDWNIVLDEQGGPNHVGNYCDAPVIIDSKKDIVHYNSSFYFIGHFSKYIQVGAKRIAVSVNNVKLAATGFNNPDGSNVIIILNETDNRQNFTLSIDEEFGEIDVPAHSITTFIVN</sequence>
<dbReference type="GO" id="GO:0006680">
    <property type="term" value="P:glucosylceramide catabolic process"/>
    <property type="evidence" value="ECO:0007669"/>
    <property type="project" value="TreeGrafter"/>
</dbReference>
<proteinExistence type="inferred from homology"/>
<keyword evidence="8" id="KW-1185">Reference proteome</keyword>
<dbReference type="GO" id="GO:0004348">
    <property type="term" value="F:glucosylceramidase activity"/>
    <property type="evidence" value="ECO:0007669"/>
    <property type="project" value="InterPro"/>
</dbReference>
<dbReference type="AlphaFoldDB" id="A0AAW5DV76"/>
<evidence type="ECO:0000259" key="5">
    <source>
        <dbReference type="Pfam" id="PF02055"/>
    </source>
</evidence>
<evidence type="ECO:0000313" key="8">
    <source>
        <dbReference type="Proteomes" id="UP001431131"/>
    </source>
</evidence>
<keyword evidence="4" id="KW-0326">Glycosidase</keyword>
<dbReference type="PRINTS" id="PR00843">
    <property type="entry name" value="GLHYDRLASE30"/>
</dbReference>
<dbReference type="EMBL" id="JAKTTI010000004">
    <property type="protein sequence ID" value="MCH1624542.1"/>
    <property type="molecule type" value="Genomic_DNA"/>
</dbReference>
<comment type="caution">
    <text evidence="7">The sequence shown here is derived from an EMBL/GenBank/DDBJ whole genome shotgun (WGS) entry which is preliminary data.</text>
</comment>
<evidence type="ECO:0000256" key="4">
    <source>
        <dbReference type="RuleBase" id="RU361188"/>
    </source>
</evidence>
<dbReference type="Pfam" id="PF17189">
    <property type="entry name" value="Glyco_hydro_30C"/>
    <property type="match status" value="1"/>
</dbReference>
<evidence type="ECO:0000313" key="7">
    <source>
        <dbReference type="EMBL" id="MCH1624542.1"/>
    </source>
</evidence>
<dbReference type="Proteomes" id="UP001431131">
    <property type="component" value="Unassembled WGS sequence"/>
</dbReference>
<evidence type="ECO:0000259" key="6">
    <source>
        <dbReference type="Pfam" id="PF17189"/>
    </source>
</evidence>
<dbReference type="InterPro" id="IPR033453">
    <property type="entry name" value="Glyco_hydro_30_TIM-barrel"/>
</dbReference>
<dbReference type="Gene3D" id="3.20.20.80">
    <property type="entry name" value="Glycosidases"/>
    <property type="match status" value="1"/>
</dbReference>
<comment type="similarity">
    <text evidence="1 4">Belongs to the glycosyl hydrolase 30 family.</text>
</comment>
<gene>
    <name evidence="7" type="ORF">MJG50_04320</name>
</gene>
<feature type="domain" description="Glycosyl hydrolase family 30 TIM-barrel" evidence="5">
    <location>
        <begin position="48"/>
        <end position="378"/>
    </location>
</feature>
<dbReference type="InterPro" id="IPR017853">
    <property type="entry name" value="GH"/>
</dbReference>
<evidence type="ECO:0000256" key="1">
    <source>
        <dbReference type="ARBA" id="ARBA00005382"/>
    </source>
</evidence>
<organism evidence="7 8">
    <name type="scientific">Fredinandcohnia quinoae</name>
    <dbReference type="NCBI Taxonomy" id="2918902"/>
    <lineage>
        <taxon>Bacteria</taxon>
        <taxon>Bacillati</taxon>
        <taxon>Bacillota</taxon>
        <taxon>Bacilli</taxon>
        <taxon>Bacillales</taxon>
        <taxon>Bacillaceae</taxon>
        <taxon>Fredinandcohnia</taxon>
    </lineage>
</organism>
<feature type="domain" description="Glycosyl hydrolase family 30 beta sandwich" evidence="6">
    <location>
        <begin position="381"/>
        <end position="441"/>
    </location>
</feature>
<evidence type="ECO:0000256" key="3">
    <source>
        <dbReference type="ARBA" id="ARBA00022801"/>
    </source>
</evidence>
<keyword evidence="2" id="KW-0732">Signal</keyword>